<reference evidence="1 2" key="1">
    <citation type="submission" date="2024-10" db="EMBL/GenBank/DDBJ databases">
        <title>Updated reference genomes for cyclostephanoid diatoms.</title>
        <authorList>
            <person name="Roberts W.R."/>
            <person name="Alverson A.J."/>
        </authorList>
    </citation>
    <scope>NUCLEOTIDE SEQUENCE [LARGE SCALE GENOMIC DNA]</scope>
    <source>
        <strain evidence="1 2">AJA010-31</strain>
    </source>
</reference>
<sequence length="103" mass="11852">MTDRNPEDGLLRLASHNINGSQMGHRGFEVAPDIDVTDELGIDISGLQETKKPWTAANRRLYNQQAQLKWPQGLHGHTMKKTTWQEPSSHSMAEYWKNRIDRI</sequence>
<accession>A0ABD3NP34</accession>
<dbReference type="SUPFAM" id="SSF56219">
    <property type="entry name" value="DNase I-like"/>
    <property type="match status" value="1"/>
</dbReference>
<organism evidence="1 2">
    <name type="scientific">Cyclotella atomus</name>
    <dbReference type="NCBI Taxonomy" id="382360"/>
    <lineage>
        <taxon>Eukaryota</taxon>
        <taxon>Sar</taxon>
        <taxon>Stramenopiles</taxon>
        <taxon>Ochrophyta</taxon>
        <taxon>Bacillariophyta</taxon>
        <taxon>Coscinodiscophyceae</taxon>
        <taxon>Thalassiosirophycidae</taxon>
        <taxon>Stephanodiscales</taxon>
        <taxon>Stephanodiscaceae</taxon>
        <taxon>Cyclotella</taxon>
    </lineage>
</organism>
<comment type="caution">
    <text evidence="1">The sequence shown here is derived from an EMBL/GenBank/DDBJ whole genome shotgun (WGS) entry which is preliminary data.</text>
</comment>
<dbReference type="InterPro" id="IPR036691">
    <property type="entry name" value="Endo/exonu/phosph_ase_sf"/>
</dbReference>
<keyword evidence="2" id="KW-1185">Reference proteome</keyword>
<evidence type="ECO:0000313" key="1">
    <source>
        <dbReference type="EMBL" id="KAL3777688.1"/>
    </source>
</evidence>
<evidence type="ECO:0000313" key="2">
    <source>
        <dbReference type="Proteomes" id="UP001530400"/>
    </source>
</evidence>
<dbReference type="Proteomes" id="UP001530400">
    <property type="component" value="Unassembled WGS sequence"/>
</dbReference>
<name>A0ABD3NP34_9STRA</name>
<dbReference type="EMBL" id="JALLPJ020001031">
    <property type="protein sequence ID" value="KAL3777688.1"/>
    <property type="molecule type" value="Genomic_DNA"/>
</dbReference>
<dbReference type="AlphaFoldDB" id="A0ABD3NP34"/>
<protein>
    <submittedName>
        <fullName evidence="1">Uncharacterized protein</fullName>
    </submittedName>
</protein>
<proteinExistence type="predicted"/>
<gene>
    <name evidence="1" type="ORF">ACHAWO_007852</name>
</gene>